<comment type="caution">
    <text evidence="1">The sequence shown here is derived from an EMBL/GenBank/DDBJ whole genome shotgun (WGS) entry which is preliminary data.</text>
</comment>
<name>A0A3S0K9B9_9GAMM</name>
<protein>
    <submittedName>
        <fullName evidence="1">HNH endonuclease</fullName>
    </submittedName>
</protein>
<proteinExistence type="predicted"/>
<dbReference type="RefSeq" id="WP_126520679.1">
    <property type="nucleotide sequence ID" value="NZ_RXNU01000006.1"/>
</dbReference>
<keyword evidence="2" id="KW-1185">Reference proteome</keyword>
<evidence type="ECO:0000313" key="2">
    <source>
        <dbReference type="Proteomes" id="UP000267448"/>
    </source>
</evidence>
<evidence type="ECO:0000313" key="1">
    <source>
        <dbReference type="EMBL" id="RTR38436.1"/>
    </source>
</evidence>
<dbReference type="OrthoDB" id="9816185at2"/>
<organism evidence="1 2">
    <name type="scientific">Shewanella canadensis</name>
    <dbReference type="NCBI Taxonomy" id="271096"/>
    <lineage>
        <taxon>Bacteria</taxon>
        <taxon>Pseudomonadati</taxon>
        <taxon>Pseudomonadota</taxon>
        <taxon>Gammaproteobacteria</taxon>
        <taxon>Alteromonadales</taxon>
        <taxon>Shewanellaceae</taxon>
        <taxon>Shewanella</taxon>
    </lineage>
</organism>
<dbReference type="Gene3D" id="1.10.30.50">
    <property type="match status" value="1"/>
</dbReference>
<dbReference type="GO" id="GO:0004519">
    <property type="term" value="F:endonuclease activity"/>
    <property type="evidence" value="ECO:0007669"/>
    <property type="project" value="UniProtKB-KW"/>
</dbReference>
<keyword evidence="1" id="KW-0540">Nuclease</keyword>
<dbReference type="Proteomes" id="UP000267448">
    <property type="component" value="Unassembled WGS sequence"/>
</dbReference>
<dbReference type="EMBL" id="RXNU01000006">
    <property type="protein sequence ID" value="RTR38436.1"/>
    <property type="molecule type" value="Genomic_DNA"/>
</dbReference>
<sequence length="288" mass="32929">MKKLTPVIVNDLRYLDELAENDSLHKTTFPELRDQKQVLIQAYNDYVVNCGNPWSIAVPAINDKLKSGLLSHYSSPPVSIDYLDRIKDSSPDVCPMCGGFKPFTRDHILPKSDYQAWAIFSKNLVPACDCNLKRGTALKGNIATQARVLHPYFDDVLADRLLSCKITHRSNYRWFDLDIVYVNPIHPEIASIKYHTRNIVIKSGVEKWLKGQLTKLKERPSTVIQTLPKRRPLTEERVREGIEDCLDRNDELTGSKNNWLSILCHGLLNSDGMVHWLTERHNATLVQP</sequence>
<reference evidence="1 2" key="1">
    <citation type="submission" date="2018-12" db="EMBL/GenBank/DDBJ databases">
        <authorList>
            <person name="Yu L."/>
        </authorList>
    </citation>
    <scope>NUCLEOTIDE SEQUENCE [LARGE SCALE GENOMIC DNA]</scope>
    <source>
        <strain evidence="1 2">HAW-EB2</strain>
    </source>
</reference>
<keyword evidence="1" id="KW-0378">Hydrolase</keyword>
<gene>
    <name evidence="1" type="ORF">EKG38_13015</name>
</gene>
<keyword evidence="1" id="KW-0255">Endonuclease</keyword>
<accession>A0A3S0K9B9</accession>
<dbReference type="AlphaFoldDB" id="A0A3S0K9B9"/>